<keyword evidence="2" id="KW-1185">Reference proteome</keyword>
<dbReference type="AlphaFoldDB" id="A0A7C8I720"/>
<dbReference type="InterPro" id="IPR029063">
    <property type="entry name" value="SAM-dependent_MTases_sf"/>
</dbReference>
<accession>A0A7C8I720</accession>
<proteinExistence type="predicted"/>
<keyword evidence="1" id="KW-0489">Methyltransferase</keyword>
<evidence type="ECO:0000313" key="2">
    <source>
        <dbReference type="Proteomes" id="UP000481861"/>
    </source>
</evidence>
<evidence type="ECO:0000313" key="1">
    <source>
        <dbReference type="EMBL" id="KAF2872337.1"/>
    </source>
</evidence>
<reference evidence="1 2" key="1">
    <citation type="submission" date="2020-01" db="EMBL/GenBank/DDBJ databases">
        <authorList>
            <consortium name="DOE Joint Genome Institute"/>
            <person name="Haridas S."/>
            <person name="Albert R."/>
            <person name="Binder M."/>
            <person name="Bloem J."/>
            <person name="Labutti K."/>
            <person name="Salamov A."/>
            <person name="Andreopoulos B."/>
            <person name="Baker S.E."/>
            <person name="Barry K."/>
            <person name="Bills G."/>
            <person name="Bluhm B.H."/>
            <person name="Cannon C."/>
            <person name="Castanera R."/>
            <person name="Culley D.E."/>
            <person name="Daum C."/>
            <person name="Ezra D."/>
            <person name="Gonzalez J.B."/>
            <person name="Henrissat B."/>
            <person name="Kuo A."/>
            <person name="Liang C."/>
            <person name="Lipzen A."/>
            <person name="Lutzoni F."/>
            <person name="Magnuson J."/>
            <person name="Mondo S."/>
            <person name="Nolan M."/>
            <person name="Ohm R."/>
            <person name="Pangilinan J."/>
            <person name="Park H.-J.H."/>
            <person name="Ramirez L."/>
            <person name="Alfaro M."/>
            <person name="Sun H."/>
            <person name="Tritt A."/>
            <person name="Yoshinaga Y."/>
            <person name="Zwiers L.-H.L."/>
            <person name="Turgeon B.G."/>
            <person name="Goodwin S.B."/>
            <person name="Spatafora J.W."/>
            <person name="Crous P.W."/>
            <person name="Grigoriev I.V."/>
        </authorList>
    </citation>
    <scope>NUCLEOTIDE SEQUENCE [LARGE SCALE GENOMIC DNA]</scope>
    <source>
        <strain evidence="1 2">CBS 611.86</strain>
    </source>
</reference>
<sequence length="327" mass="37056">MSPGPHSDADSAIEIDPIVPDDDFGDDLASLTTSLNASITRYPFENGRRYHAFKPGTYPLPNDDFELERLNVVHHMVKKVLGDRLFLCPVENFHRVLDIGTGTGVWAMEMGDTYPQAEFLGNDLSPVQPSWVPPNVRFEVDDIESPWAYGAPFDFIFARSLVFAVSDWPRLIGQAYTNVKPGGWVEFQDFDLEQYAEDGSYSQTSDTAMYYRMLKTSASVAGKVAFPGPQLEQWIRDAGFANVTAHRFKLPLGPWPKDPQQKEIGLFNLVQALDALEAFSMRLFTSTLNWEPEEVKVLCAKVRSEMKNKTSHRMYDYHVVYAQRPEV</sequence>
<dbReference type="OrthoDB" id="2013972at2759"/>
<protein>
    <submittedName>
        <fullName evidence="1">S-adenosyl-L-methionine-dependent methyltransferase</fullName>
    </submittedName>
</protein>
<dbReference type="GO" id="GO:0032259">
    <property type="term" value="P:methylation"/>
    <property type="evidence" value="ECO:0007669"/>
    <property type="project" value="UniProtKB-KW"/>
</dbReference>
<dbReference type="Proteomes" id="UP000481861">
    <property type="component" value="Unassembled WGS sequence"/>
</dbReference>
<name>A0A7C8I720_9PLEO</name>
<dbReference type="PANTHER" id="PTHR43591:SF10">
    <property type="entry name" value="ABC TRANSMEMBRANE TYPE-1 DOMAIN-CONTAINING PROTEIN-RELATED"/>
    <property type="match status" value="1"/>
</dbReference>
<dbReference type="Gene3D" id="3.40.50.150">
    <property type="entry name" value="Vaccinia Virus protein VP39"/>
    <property type="match status" value="1"/>
</dbReference>
<organism evidence="1 2">
    <name type="scientific">Massariosphaeria phaeospora</name>
    <dbReference type="NCBI Taxonomy" id="100035"/>
    <lineage>
        <taxon>Eukaryota</taxon>
        <taxon>Fungi</taxon>
        <taxon>Dikarya</taxon>
        <taxon>Ascomycota</taxon>
        <taxon>Pezizomycotina</taxon>
        <taxon>Dothideomycetes</taxon>
        <taxon>Pleosporomycetidae</taxon>
        <taxon>Pleosporales</taxon>
        <taxon>Pleosporales incertae sedis</taxon>
        <taxon>Massariosphaeria</taxon>
    </lineage>
</organism>
<dbReference type="PANTHER" id="PTHR43591">
    <property type="entry name" value="METHYLTRANSFERASE"/>
    <property type="match status" value="1"/>
</dbReference>
<comment type="caution">
    <text evidence="1">The sequence shown here is derived from an EMBL/GenBank/DDBJ whole genome shotgun (WGS) entry which is preliminary data.</text>
</comment>
<dbReference type="EMBL" id="JAADJZ010000009">
    <property type="protein sequence ID" value="KAF2872337.1"/>
    <property type="molecule type" value="Genomic_DNA"/>
</dbReference>
<dbReference type="CDD" id="cd02440">
    <property type="entry name" value="AdoMet_MTases"/>
    <property type="match status" value="1"/>
</dbReference>
<dbReference type="GO" id="GO:0008168">
    <property type="term" value="F:methyltransferase activity"/>
    <property type="evidence" value="ECO:0007669"/>
    <property type="project" value="UniProtKB-KW"/>
</dbReference>
<dbReference type="Pfam" id="PF13489">
    <property type="entry name" value="Methyltransf_23"/>
    <property type="match status" value="1"/>
</dbReference>
<gene>
    <name evidence="1" type="ORF">BDV95DRAFT_605961</name>
</gene>
<dbReference type="SUPFAM" id="SSF53335">
    <property type="entry name" value="S-adenosyl-L-methionine-dependent methyltransferases"/>
    <property type="match status" value="1"/>
</dbReference>
<keyword evidence="1" id="KW-0808">Transferase</keyword>